<proteinExistence type="predicted"/>
<feature type="compositionally biased region" description="Polar residues" evidence="2">
    <location>
        <begin position="525"/>
        <end position="540"/>
    </location>
</feature>
<sequence length="587" mass="64834">MVDPTMNARQGSPMRCCNPRAFRRNASPVFRQQFISDNGKMKLSMPMSPLHYITASGYYANDLRLASPNVQMDAQKCPQPVPYPMVYDQQPMQMGSIGVVDACYPQRMESVGSRPPTPNMQVFVQQPQEYRRASAQLGGAQNVVVEQKSNVSLGQPSQRIELTDILLVLTRIEKKVDHLQELHEAMENENKEKNAMFKPKSGEQTAAQLHVHCTEHLVQQIKPASLEKLGSKLSVSSETLSKSSSGKYSSESLCDRPMKQLSMPSITQELANIQKPGSKVFDVSNELRKSNDMLEQFLATAGAIGDVDDQEGALQHENLQLSQAMKHIEAGQHPTQEICDQEGDDQSKSETIESYSAAKPIVSTVSMIMEDQAKDSIENLEKRFHMLIKTLEHNRGDNARMNGQTGALEGRKENAIEGAKQPALTAQQLQAIAAGGFDAEGGFNMGEIALRGIIGELATREAEARTGSELQTRNIQLPAVIPTENTALTLQSQQAVAPVVPQDMGFSLNEHMKSISTEHREELQQAEQALRTQVSNNSRSGTEEENLVAKSSNGEMDSQNLTCSMLTEDYSRQYSLEHADSIRDLNT</sequence>
<name>A0A061D1S2_BABBI</name>
<dbReference type="KEGG" id="bbig:BBBOND_0103925"/>
<feature type="region of interest" description="Disordered" evidence="2">
    <location>
        <begin position="517"/>
        <end position="559"/>
    </location>
</feature>
<feature type="coiled-coil region" evidence="1">
    <location>
        <begin position="169"/>
        <end position="196"/>
    </location>
</feature>
<feature type="compositionally biased region" description="Polar residues" evidence="2">
    <location>
        <begin position="549"/>
        <end position="559"/>
    </location>
</feature>
<dbReference type="AlphaFoldDB" id="A0A061D1S2"/>
<reference evidence="4" key="1">
    <citation type="journal article" date="2014" name="Nucleic Acids Res.">
        <title>The evolutionary dynamics of variant antigen genes in Babesia reveal a history of genomic innovation underlying host-parasite interaction.</title>
        <authorList>
            <person name="Jackson A.P."/>
            <person name="Otto T.D."/>
            <person name="Darby A."/>
            <person name="Ramaprasad A."/>
            <person name="Xia D."/>
            <person name="Echaide I.E."/>
            <person name="Farber M."/>
            <person name="Gahlot S."/>
            <person name="Gamble J."/>
            <person name="Gupta D."/>
            <person name="Gupta Y."/>
            <person name="Jackson L."/>
            <person name="Malandrin L."/>
            <person name="Malas T.B."/>
            <person name="Moussa E."/>
            <person name="Nair M."/>
            <person name="Reid A.J."/>
            <person name="Sanders M."/>
            <person name="Sharma J."/>
            <person name="Tracey A."/>
            <person name="Quail M.A."/>
            <person name="Weir W."/>
            <person name="Wastling J.M."/>
            <person name="Hall N."/>
            <person name="Willadsen P."/>
            <person name="Lingelbach K."/>
            <person name="Shiels B."/>
            <person name="Tait A."/>
            <person name="Berriman M."/>
            <person name="Allred D.R."/>
            <person name="Pain A."/>
        </authorList>
    </citation>
    <scope>NUCLEOTIDE SEQUENCE [LARGE SCALE GENOMIC DNA]</scope>
    <source>
        <strain evidence="4">Bond</strain>
    </source>
</reference>
<dbReference type="VEuPathDB" id="PiroplasmaDB:BBBOND_0103925"/>
<dbReference type="Proteomes" id="UP000033188">
    <property type="component" value="Chromosome 1"/>
</dbReference>
<dbReference type="STRING" id="5866.A0A061D1S2"/>
<organism evidence="3 4">
    <name type="scientific">Babesia bigemina</name>
    <dbReference type="NCBI Taxonomy" id="5866"/>
    <lineage>
        <taxon>Eukaryota</taxon>
        <taxon>Sar</taxon>
        <taxon>Alveolata</taxon>
        <taxon>Apicomplexa</taxon>
        <taxon>Aconoidasida</taxon>
        <taxon>Piroplasmida</taxon>
        <taxon>Babesiidae</taxon>
        <taxon>Babesia</taxon>
    </lineage>
</organism>
<dbReference type="EMBL" id="LK391707">
    <property type="protein sequence ID" value="CDR94082.1"/>
    <property type="molecule type" value="Genomic_DNA"/>
</dbReference>
<protein>
    <submittedName>
        <fullName evidence="3">Uncharacterized protein</fullName>
    </submittedName>
</protein>
<evidence type="ECO:0000256" key="2">
    <source>
        <dbReference type="SAM" id="MobiDB-lite"/>
    </source>
</evidence>
<evidence type="ECO:0000313" key="4">
    <source>
        <dbReference type="Proteomes" id="UP000033188"/>
    </source>
</evidence>
<dbReference type="RefSeq" id="XP_012766268.1">
    <property type="nucleotide sequence ID" value="XM_012910814.1"/>
</dbReference>
<evidence type="ECO:0000256" key="1">
    <source>
        <dbReference type="SAM" id="Coils"/>
    </source>
</evidence>
<dbReference type="GeneID" id="24562623"/>
<keyword evidence="4" id="KW-1185">Reference proteome</keyword>
<evidence type="ECO:0000313" key="3">
    <source>
        <dbReference type="EMBL" id="CDR94082.1"/>
    </source>
</evidence>
<accession>A0A061D1S2</accession>
<dbReference type="OrthoDB" id="366291at2759"/>
<gene>
    <name evidence="3" type="ORF">BBBOND_0103925</name>
</gene>
<keyword evidence="1" id="KW-0175">Coiled coil</keyword>